<evidence type="ECO:0000256" key="8">
    <source>
        <dbReference type="ARBA" id="ARBA00023136"/>
    </source>
</evidence>
<keyword evidence="8 9" id="KW-0472">Membrane</keyword>
<dbReference type="InterPro" id="IPR003439">
    <property type="entry name" value="ABC_transporter-like_ATP-bd"/>
</dbReference>
<evidence type="ECO:0000256" key="9">
    <source>
        <dbReference type="SAM" id="Phobius"/>
    </source>
</evidence>
<evidence type="ECO:0000259" key="10">
    <source>
        <dbReference type="PROSITE" id="PS50893"/>
    </source>
</evidence>
<keyword evidence="4 9" id="KW-0812">Transmembrane</keyword>
<evidence type="ECO:0000256" key="3">
    <source>
        <dbReference type="ARBA" id="ARBA00022448"/>
    </source>
</evidence>
<keyword evidence="7 9" id="KW-1133">Transmembrane helix</keyword>
<proteinExistence type="inferred from homology"/>
<dbReference type="PANTHER" id="PTHR48041">
    <property type="entry name" value="ABC TRANSPORTER G FAMILY MEMBER 28"/>
    <property type="match status" value="1"/>
</dbReference>
<dbReference type="GO" id="GO:0140359">
    <property type="term" value="F:ABC-type transporter activity"/>
    <property type="evidence" value="ECO:0007669"/>
    <property type="project" value="InterPro"/>
</dbReference>
<feature type="transmembrane region" description="Helical" evidence="9">
    <location>
        <begin position="486"/>
        <end position="512"/>
    </location>
</feature>
<evidence type="ECO:0000256" key="1">
    <source>
        <dbReference type="ARBA" id="ARBA00004141"/>
    </source>
</evidence>
<accession>A0AAI8UU24</accession>
<dbReference type="KEGG" id="btab:109043019"/>
<keyword evidence="5" id="KW-0547">Nucleotide-binding</keyword>
<dbReference type="GO" id="GO:0005886">
    <property type="term" value="C:plasma membrane"/>
    <property type="evidence" value="ECO:0007669"/>
    <property type="project" value="TreeGrafter"/>
</dbReference>
<dbReference type="GO" id="GO:0016887">
    <property type="term" value="F:ATP hydrolysis activity"/>
    <property type="evidence" value="ECO:0007669"/>
    <property type="project" value="InterPro"/>
</dbReference>
<dbReference type="Pfam" id="PF00005">
    <property type="entry name" value="ABC_tran"/>
    <property type="match status" value="1"/>
</dbReference>
<dbReference type="InterPro" id="IPR050352">
    <property type="entry name" value="ABCG_transporters"/>
</dbReference>
<evidence type="ECO:0000256" key="4">
    <source>
        <dbReference type="ARBA" id="ARBA00022692"/>
    </source>
</evidence>
<keyword evidence="3" id="KW-0813">Transport</keyword>
<evidence type="ECO:0000256" key="7">
    <source>
        <dbReference type="ARBA" id="ARBA00022989"/>
    </source>
</evidence>
<dbReference type="SUPFAM" id="SSF52540">
    <property type="entry name" value="P-loop containing nucleoside triphosphate hydrolases"/>
    <property type="match status" value="1"/>
</dbReference>
<evidence type="ECO:0000313" key="12">
    <source>
        <dbReference type="Proteomes" id="UP001152759"/>
    </source>
</evidence>
<dbReference type="Proteomes" id="UP001152759">
    <property type="component" value="Unassembled WGS sequence"/>
</dbReference>
<dbReference type="PANTHER" id="PTHR48041:SF78">
    <property type="entry name" value="ABC TRANSPORTER EXPRESSED IN TRACHEA, ISOFORM A"/>
    <property type="match status" value="1"/>
</dbReference>
<dbReference type="Gene3D" id="3.40.50.300">
    <property type="entry name" value="P-loop containing nucleotide triphosphate hydrolases"/>
    <property type="match status" value="1"/>
</dbReference>
<dbReference type="GO" id="GO:0005524">
    <property type="term" value="F:ATP binding"/>
    <property type="evidence" value="ECO:0007669"/>
    <property type="project" value="UniProtKB-KW"/>
</dbReference>
<sequence length="665" mass="74374">MSKVTKVLSPNKGKQQDLPLKRTVQKRGPTSDAANRFSDISFSDLSYSVKTGLNPLNRGTKQLLNSINGEFKNGQVTAIIGPSGAGKTSLLNILTGFTTEGVDGKVLIDGKDKNDTLFAKQSCYIMQDNHLQPLLTVQESMTFAATLKLGRRSSPKRKIRKVNLGRIYEPLTLFNSDSDSGDENSLQPLPKSVKFVVDSVLDSMNLISHRHTLAGTLSGGERKKLSIALELINNPPFMFFDEPTSGLDSTSAKQCLSILKQLASGGRTIICTLHQPSASHLNLIDNLYCLANGECVYQGSPGNLIPFLSSIGFECPTYHNPVDFLIELASGALGYHVDALVKHISNGKNQEWKKDKETIPSGSNDTPQSVIPLEFDNADFSYQHTYGCSVLTQFRVLLWRDIIKIYRDSFLTNTRLTLHFLVALLLGIFYYGIGQDAAHTLDNFSLLFFSVLFLMFTSLQSKLITFPEEMPIVSREHFNGWYSLEAYFITNSISDAPIQILSVLIYSITVFVMSSQPLELYRFLLFFTMLSTVTLLTQAVGVLVGILLDVKNGVIFGPLTCLPWVIFSGFFLRAKDAPSYFSWLFEISFMKYALEGVMSAIYGYNRPVLDCSEMYCHFRMPKKLLHDLGLKDGHYLRDYSFILALFLGVKFATYFVLRFQTSRKL</sequence>
<dbReference type="InterPro" id="IPR027417">
    <property type="entry name" value="P-loop_NTPase"/>
</dbReference>
<feature type="domain" description="ABC transporter" evidence="10">
    <location>
        <begin position="40"/>
        <end position="317"/>
    </location>
</feature>
<evidence type="ECO:0000256" key="2">
    <source>
        <dbReference type="ARBA" id="ARBA00005814"/>
    </source>
</evidence>
<evidence type="ECO:0000256" key="5">
    <source>
        <dbReference type="ARBA" id="ARBA00022741"/>
    </source>
</evidence>
<keyword evidence="12" id="KW-1185">Reference proteome</keyword>
<dbReference type="PROSITE" id="PS50893">
    <property type="entry name" value="ABC_TRANSPORTER_2"/>
    <property type="match status" value="1"/>
</dbReference>
<name>A0AAI8UU24_BEMTA</name>
<evidence type="ECO:0000256" key="6">
    <source>
        <dbReference type="ARBA" id="ARBA00022840"/>
    </source>
</evidence>
<comment type="similarity">
    <text evidence="2">Belongs to the ABC transporter superfamily. ABCG family. Eye pigment precursor importer (TC 3.A.1.204) subfamily.</text>
</comment>
<dbReference type="SMART" id="SM00382">
    <property type="entry name" value="AAA"/>
    <property type="match status" value="1"/>
</dbReference>
<reference evidence="11" key="1">
    <citation type="submission" date="2021-12" db="EMBL/GenBank/DDBJ databases">
        <authorList>
            <person name="King R."/>
        </authorList>
    </citation>
    <scope>NUCLEOTIDE SEQUENCE</scope>
</reference>
<organism evidence="11 12">
    <name type="scientific">Bemisia tabaci</name>
    <name type="common">Sweetpotato whitefly</name>
    <name type="synonym">Aleurodes tabaci</name>
    <dbReference type="NCBI Taxonomy" id="7038"/>
    <lineage>
        <taxon>Eukaryota</taxon>
        <taxon>Metazoa</taxon>
        <taxon>Ecdysozoa</taxon>
        <taxon>Arthropoda</taxon>
        <taxon>Hexapoda</taxon>
        <taxon>Insecta</taxon>
        <taxon>Pterygota</taxon>
        <taxon>Neoptera</taxon>
        <taxon>Paraneoptera</taxon>
        <taxon>Hemiptera</taxon>
        <taxon>Sternorrhyncha</taxon>
        <taxon>Aleyrodoidea</taxon>
        <taxon>Aleyrodidae</taxon>
        <taxon>Aleyrodinae</taxon>
        <taxon>Bemisia</taxon>
    </lineage>
</organism>
<evidence type="ECO:0000313" key="11">
    <source>
        <dbReference type="EMBL" id="CAH0746901.1"/>
    </source>
</evidence>
<feature type="transmembrane region" description="Helical" evidence="9">
    <location>
        <begin position="554"/>
        <end position="572"/>
    </location>
</feature>
<protein>
    <recommendedName>
        <fullName evidence="10">ABC transporter domain-containing protein</fullName>
    </recommendedName>
</protein>
<comment type="caution">
    <text evidence="11">The sequence shown here is derived from an EMBL/GenBank/DDBJ whole genome shotgun (WGS) entry which is preliminary data.</text>
</comment>
<gene>
    <name evidence="11" type="ORF">BEMITA_LOCUS56</name>
</gene>
<dbReference type="PROSITE" id="PS00211">
    <property type="entry name" value="ABC_TRANSPORTER_1"/>
    <property type="match status" value="1"/>
</dbReference>
<feature type="transmembrane region" description="Helical" evidence="9">
    <location>
        <begin position="416"/>
        <end position="433"/>
    </location>
</feature>
<dbReference type="InterPro" id="IPR003593">
    <property type="entry name" value="AAA+_ATPase"/>
</dbReference>
<dbReference type="AlphaFoldDB" id="A0AAI8UU24"/>
<dbReference type="InterPro" id="IPR017871">
    <property type="entry name" value="ABC_transporter-like_CS"/>
</dbReference>
<dbReference type="InterPro" id="IPR013525">
    <property type="entry name" value="ABC2_TM"/>
</dbReference>
<keyword evidence="6" id="KW-0067">ATP-binding</keyword>
<dbReference type="EMBL" id="CAKKNF020000005">
    <property type="protein sequence ID" value="CAH0746901.1"/>
    <property type="molecule type" value="Genomic_DNA"/>
</dbReference>
<feature type="transmembrane region" description="Helical" evidence="9">
    <location>
        <begin position="445"/>
        <end position="466"/>
    </location>
</feature>
<dbReference type="Pfam" id="PF01061">
    <property type="entry name" value="ABC2_membrane"/>
    <property type="match status" value="1"/>
</dbReference>
<feature type="transmembrane region" description="Helical" evidence="9">
    <location>
        <begin position="524"/>
        <end position="548"/>
    </location>
</feature>
<feature type="transmembrane region" description="Helical" evidence="9">
    <location>
        <begin position="639"/>
        <end position="657"/>
    </location>
</feature>
<comment type="subcellular location">
    <subcellularLocation>
        <location evidence="1">Membrane</location>
        <topology evidence="1">Multi-pass membrane protein</topology>
    </subcellularLocation>
</comment>